<evidence type="ECO:0000313" key="2">
    <source>
        <dbReference type="Proteomes" id="UP000199614"/>
    </source>
</evidence>
<gene>
    <name evidence="1" type="ORF">SAMN05216207_101038</name>
</gene>
<dbReference type="InterPro" id="IPR029063">
    <property type="entry name" value="SAM-dependent_MTases_sf"/>
</dbReference>
<keyword evidence="1" id="KW-0808">Transferase</keyword>
<dbReference type="Proteomes" id="UP000199614">
    <property type="component" value="Unassembled WGS sequence"/>
</dbReference>
<keyword evidence="2" id="KW-1185">Reference proteome</keyword>
<dbReference type="GO" id="GO:0008168">
    <property type="term" value="F:methyltransferase activity"/>
    <property type="evidence" value="ECO:0007669"/>
    <property type="project" value="UniProtKB-KW"/>
</dbReference>
<dbReference type="OrthoDB" id="9799672at2"/>
<dbReference type="STRING" id="260086.SAMN05216207_101038"/>
<proteinExistence type="predicted"/>
<reference evidence="1 2" key="1">
    <citation type="submission" date="2016-10" db="EMBL/GenBank/DDBJ databases">
        <authorList>
            <person name="de Groot N.N."/>
        </authorList>
    </citation>
    <scope>NUCLEOTIDE SEQUENCE [LARGE SCALE GENOMIC DNA]</scope>
    <source>
        <strain evidence="1 2">CGMCC 4.1877</strain>
    </source>
</reference>
<sequence length="231" mass="25783">MLDLIADLYRTHADDLAAVVAQQKTFLAGSPTVTPQLDDVEAELTYLLLRHHRPAHVVEIGTYWGWSTTWLLSALRDNGHGHLHSFDLVDHVRTTVPAALAADRWTFHHGDLRETVDEVPPGTGYLFVDADHGRRFGRWYLQNLFPRVAPGTPTSVHDVFHLRWARPFTEGAEVLGWLRARGAGWFTAARPAARATLRALDAVRAEVGIAGARGTDRNPMIFFTMPPARGR</sequence>
<dbReference type="Pfam" id="PF13578">
    <property type="entry name" value="Methyltransf_24"/>
    <property type="match status" value="1"/>
</dbReference>
<dbReference type="AlphaFoldDB" id="A0A1I4X4K3"/>
<accession>A0A1I4X4K3</accession>
<name>A0A1I4X4K3_PSUAM</name>
<evidence type="ECO:0000313" key="1">
    <source>
        <dbReference type="EMBL" id="SFN20582.1"/>
    </source>
</evidence>
<keyword evidence="1" id="KW-0489">Methyltransferase</keyword>
<dbReference type="RefSeq" id="WP_093341525.1">
    <property type="nucleotide sequence ID" value="NZ_FOUY01000010.1"/>
</dbReference>
<dbReference type="SUPFAM" id="SSF53335">
    <property type="entry name" value="S-adenosyl-L-methionine-dependent methyltransferases"/>
    <property type="match status" value="1"/>
</dbReference>
<organism evidence="1 2">
    <name type="scientific">Pseudonocardia ammonioxydans</name>
    <dbReference type="NCBI Taxonomy" id="260086"/>
    <lineage>
        <taxon>Bacteria</taxon>
        <taxon>Bacillati</taxon>
        <taxon>Actinomycetota</taxon>
        <taxon>Actinomycetes</taxon>
        <taxon>Pseudonocardiales</taxon>
        <taxon>Pseudonocardiaceae</taxon>
        <taxon>Pseudonocardia</taxon>
    </lineage>
</organism>
<dbReference type="Gene3D" id="3.40.50.150">
    <property type="entry name" value="Vaccinia Virus protein VP39"/>
    <property type="match status" value="1"/>
</dbReference>
<protein>
    <submittedName>
        <fullName evidence="1">Predicted O-methyltransferase YrrM</fullName>
    </submittedName>
</protein>
<dbReference type="GO" id="GO:0032259">
    <property type="term" value="P:methylation"/>
    <property type="evidence" value="ECO:0007669"/>
    <property type="project" value="UniProtKB-KW"/>
</dbReference>
<dbReference type="EMBL" id="FOUY01000010">
    <property type="protein sequence ID" value="SFN20582.1"/>
    <property type="molecule type" value="Genomic_DNA"/>
</dbReference>